<organism evidence="7 8">
    <name type="scientific">Bacillus songklensis</name>
    <dbReference type="NCBI Taxonomy" id="1069116"/>
    <lineage>
        <taxon>Bacteria</taxon>
        <taxon>Bacillati</taxon>
        <taxon>Bacillota</taxon>
        <taxon>Bacilli</taxon>
        <taxon>Bacillales</taxon>
        <taxon>Bacillaceae</taxon>
        <taxon>Bacillus</taxon>
    </lineage>
</organism>
<reference evidence="8" key="1">
    <citation type="journal article" date="2019" name="Int. J. Syst. Evol. Microbiol.">
        <title>The Global Catalogue of Microorganisms (GCM) 10K type strain sequencing project: providing services to taxonomists for standard genome sequencing and annotation.</title>
        <authorList>
            <consortium name="The Broad Institute Genomics Platform"/>
            <consortium name="The Broad Institute Genome Sequencing Center for Infectious Disease"/>
            <person name="Wu L."/>
            <person name="Ma J."/>
        </authorList>
    </citation>
    <scope>NUCLEOTIDE SEQUENCE [LARGE SCALE GENOMIC DNA]</scope>
    <source>
        <strain evidence="8">CCUG 61889</strain>
    </source>
</reference>
<sequence length="128" mass="14910">MLKKLSVWARKVKSDFMVLYLAHKDKRVPWYAKVIAVVVVAYAFSPVDLIPDFIPILGYLDDVILLPLGIVLAMKLIPGYVLSEYRTKVMELEKKEKPKNWVAGIFIIFVWIFILMMVFLYFFNAFMG</sequence>
<protein>
    <submittedName>
        <fullName evidence="7">YkvA family protein</fullName>
    </submittedName>
</protein>
<accession>A0ABV8B5A9</accession>
<dbReference type="Proteomes" id="UP001595752">
    <property type="component" value="Unassembled WGS sequence"/>
</dbReference>
<evidence type="ECO:0000256" key="3">
    <source>
        <dbReference type="ARBA" id="ARBA00022989"/>
    </source>
</evidence>
<evidence type="ECO:0000259" key="6">
    <source>
        <dbReference type="Pfam" id="PF06803"/>
    </source>
</evidence>
<feature type="domain" description="DUF1232" evidence="6">
    <location>
        <begin position="32"/>
        <end position="68"/>
    </location>
</feature>
<dbReference type="EMBL" id="JBHRZT010000052">
    <property type="protein sequence ID" value="MFC3884505.1"/>
    <property type="molecule type" value="Genomic_DNA"/>
</dbReference>
<evidence type="ECO:0000256" key="1">
    <source>
        <dbReference type="ARBA" id="ARBA00004127"/>
    </source>
</evidence>
<dbReference type="RefSeq" id="WP_377916007.1">
    <property type="nucleotide sequence ID" value="NZ_JBHRZT010000052.1"/>
</dbReference>
<evidence type="ECO:0000256" key="2">
    <source>
        <dbReference type="ARBA" id="ARBA00022692"/>
    </source>
</evidence>
<keyword evidence="4 5" id="KW-0472">Membrane</keyword>
<comment type="caution">
    <text evidence="7">The sequence shown here is derived from an EMBL/GenBank/DDBJ whole genome shotgun (WGS) entry which is preliminary data.</text>
</comment>
<keyword evidence="3 5" id="KW-1133">Transmembrane helix</keyword>
<evidence type="ECO:0000256" key="4">
    <source>
        <dbReference type="ARBA" id="ARBA00023136"/>
    </source>
</evidence>
<dbReference type="InterPro" id="IPR010652">
    <property type="entry name" value="DUF1232"/>
</dbReference>
<feature type="transmembrane region" description="Helical" evidence="5">
    <location>
        <begin position="64"/>
        <end position="82"/>
    </location>
</feature>
<dbReference type="Pfam" id="PF06803">
    <property type="entry name" value="DUF1232"/>
    <property type="match status" value="1"/>
</dbReference>
<keyword evidence="2 5" id="KW-0812">Transmembrane</keyword>
<evidence type="ECO:0000256" key="5">
    <source>
        <dbReference type="SAM" id="Phobius"/>
    </source>
</evidence>
<keyword evidence="8" id="KW-1185">Reference proteome</keyword>
<feature type="transmembrane region" description="Helical" evidence="5">
    <location>
        <begin position="28"/>
        <end position="44"/>
    </location>
</feature>
<proteinExistence type="predicted"/>
<gene>
    <name evidence="7" type="ORF">ACFOU2_13715</name>
</gene>
<name>A0ABV8B5A9_9BACI</name>
<evidence type="ECO:0000313" key="7">
    <source>
        <dbReference type="EMBL" id="MFC3884505.1"/>
    </source>
</evidence>
<comment type="subcellular location">
    <subcellularLocation>
        <location evidence="1">Endomembrane system</location>
        <topology evidence="1">Multi-pass membrane protein</topology>
    </subcellularLocation>
</comment>
<feature type="transmembrane region" description="Helical" evidence="5">
    <location>
        <begin position="102"/>
        <end position="123"/>
    </location>
</feature>
<evidence type="ECO:0000313" key="8">
    <source>
        <dbReference type="Proteomes" id="UP001595752"/>
    </source>
</evidence>